<accession>A0ABX2F096</accession>
<evidence type="ECO:0000313" key="1">
    <source>
        <dbReference type="EMBL" id="NRN64445.1"/>
    </source>
</evidence>
<dbReference type="InterPro" id="IPR040442">
    <property type="entry name" value="Pyrv_kinase-like_dom_sf"/>
</dbReference>
<comment type="caution">
    <text evidence="1">The sequence shown here is derived from an EMBL/GenBank/DDBJ whole genome shotgun (WGS) entry which is preliminary data.</text>
</comment>
<proteinExistence type="predicted"/>
<dbReference type="EMBL" id="JAAATY010000003">
    <property type="protein sequence ID" value="NRN64445.1"/>
    <property type="molecule type" value="Genomic_DNA"/>
</dbReference>
<gene>
    <name evidence="1" type="ORF">GC106_16510</name>
</gene>
<dbReference type="RefSeq" id="WP_173126383.1">
    <property type="nucleotide sequence ID" value="NZ_CBCSGW010000038.1"/>
</dbReference>
<dbReference type="Pfam" id="PF13714">
    <property type="entry name" value="PEP_mutase"/>
    <property type="match status" value="1"/>
</dbReference>
<evidence type="ECO:0000313" key="2">
    <source>
        <dbReference type="Proteomes" id="UP000763557"/>
    </source>
</evidence>
<dbReference type="InterPro" id="IPR039556">
    <property type="entry name" value="ICL/PEPM"/>
</dbReference>
<reference evidence="1 2" key="1">
    <citation type="submission" date="2020-01" db="EMBL/GenBank/DDBJ databases">
        <title>Kibdelosporangium persica a novel Actinomycetes from a hot desert in Iran.</title>
        <authorList>
            <person name="Safaei N."/>
            <person name="Zaburannyi N."/>
            <person name="Mueller R."/>
            <person name="Wink J."/>
        </authorList>
    </citation>
    <scope>NUCLEOTIDE SEQUENCE [LARGE SCALE GENOMIC DNA]</scope>
    <source>
        <strain evidence="1 2">4NS15</strain>
    </source>
</reference>
<protein>
    <submittedName>
        <fullName evidence="1">Carboxyvinyl-carboxyphosphonate phosphorylmutase</fullName>
    </submittedName>
</protein>
<name>A0ABX2F096_9PSEU</name>
<sequence length="247" mass="25392">MTAAALRALHVPGKPLILPNVWDAASAKLVEQAGFPVVATGSAAIAESLGYPDQHGTPVGEAFAAFARITRAVSVPVTVDVEGGYGLPEAELAARLAEAGAAGCNFEDSDHDAGGGLVDVARQAGRIAALRAAGPDLVINARVDVFITAADQQAVVDEGIERARAYLAAGADCVYPILVRDMDVLKAFVDAVAPAAVNALYLPDGPDFAGLAELGLARISLGAGMFRHLQAQLRERLAAMAAGQRPY</sequence>
<dbReference type="PANTHER" id="PTHR42905">
    <property type="entry name" value="PHOSPHOENOLPYRUVATE CARBOXYLASE"/>
    <property type="match status" value="1"/>
</dbReference>
<organism evidence="1 2">
    <name type="scientific">Kibdelosporangium persicum</name>
    <dbReference type="NCBI Taxonomy" id="2698649"/>
    <lineage>
        <taxon>Bacteria</taxon>
        <taxon>Bacillati</taxon>
        <taxon>Actinomycetota</taxon>
        <taxon>Actinomycetes</taxon>
        <taxon>Pseudonocardiales</taxon>
        <taxon>Pseudonocardiaceae</taxon>
        <taxon>Kibdelosporangium</taxon>
    </lineage>
</organism>
<dbReference type="Proteomes" id="UP000763557">
    <property type="component" value="Unassembled WGS sequence"/>
</dbReference>
<dbReference type="Gene3D" id="3.20.20.60">
    <property type="entry name" value="Phosphoenolpyruvate-binding domains"/>
    <property type="match status" value="1"/>
</dbReference>
<keyword evidence="2" id="KW-1185">Reference proteome</keyword>
<dbReference type="PANTHER" id="PTHR42905:SF16">
    <property type="entry name" value="CARBOXYPHOSPHONOENOLPYRUVATE PHOSPHONOMUTASE-LIKE PROTEIN (AFU_ORTHOLOGUE AFUA_5G07230)"/>
    <property type="match status" value="1"/>
</dbReference>
<dbReference type="CDD" id="cd00377">
    <property type="entry name" value="ICL_PEPM"/>
    <property type="match status" value="1"/>
</dbReference>
<dbReference type="SUPFAM" id="SSF51621">
    <property type="entry name" value="Phosphoenolpyruvate/pyruvate domain"/>
    <property type="match status" value="1"/>
</dbReference>
<dbReference type="InterPro" id="IPR015813">
    <property type="entry name" value="Pyrv/PenolPyrv_kinase-like_dom"/>
</dbReference>